<accession>A0ABP0C3L3</accession>
<gene>
    <name evidence="1" type="ORF">SCUCBS95973_006196</name>
</gene>
<dbReference type="Proteomes" id="UP001642405">
    <property type="component" value="Unassembled WGS sequence"/>
</dbReference>
<sequence>MAHWWPSAVALTDPFSKNMDRGGRYAYDKYLWTLPVEFECSMMLFMCQLCFNRLRPHTRLVFMFSLATFCMKYIY</sequence>
<protein>
    <submittedName>
        <fullName evidence="1">Uncharacterized protein</fullName>
    </submittedName>
</protein>
<dbReference type="EMBL" id="CAWUHB010000036">
    <property type="protein sequence ID" value="CAK7226428.1"/>
    <property type="molecule type" value="Genomic_DNA"/>
</dbReference>
<organism evidence="1 2">
    <name type="scientific">Sporothrix curviconia</name>
    <dbReference type="NCBI Taxonomy" id="1260050"/>
    <lineage>
        <taxon>Eukaryota</taxon>
        <taxon>Fungi</taxon>
        <taxon>Dikarya</taxon>
        <taxon>Ascomycota</taxon>
        <taxon>Pezizomycotina</taxon>
        <taxon>Sordariomycetes</taxon>
        <taxon>Sordariomycetidae</taxon>
        <taxon>Ophiostomatales</taxon>
        <taxon>Ophiostomataceae</taxon>
        <taxon>Sporothrix</taxon>
    </lineage>
</organism>
<evidence type="ECO:0000313" key="2">
    <source>
        <dbReference type="Proteomes" id="UP001642405"/>
    </source>
</evidence>
<keyword evidence="2" id="KW-1185">Reference proteome</keyword>
<evidence type="ECO:0000313" key="1">
    <source>
        <dbReference type="EMBL" id="CAK7226428.1"/>
    </source>
</evidence>
<reference evidence="1 2" key="1">
    <citation type="submission" date="2024-01" db="EMBL/GenBank/DDBJ databases">
        <authorList>
            <person name="Allen C."/>
            <person name="Tagirdzhanova G."/>
        </authorList>
    </citation>
    <scope>NUCLEOTIDE SEQUENCE [LARGE SCALE GENOMIC DNA]</scope>
</reference>
<name>A0ABP0C3L3_9PEZI</name>
<proteinExistence type="predicted"/>
<comment type="caution">
    <text evidence="1">The sequence shown here is derived from an EMBL/GenBank/DDBJ whole genome shotgun (WGS) entry which is preliminary data.</text>
</comment>